<dbReference type="AlphaFoldDB" id="A0AA86IRX3"/>
<sequence length="115" mass="12400">MIMNKKLAGILGTAAVMTMLAGCTAYDRTKDQVATPVVKDVKKGMSRAQVMQVAGKPSSEVTMIHARGTCQTYILGQRDGKTETYFVALDEAGRVMNSGYQTCAEYDTDPQAPKS</sequence>
<gene>
    <name evidence="5" type="ORF">ENKO_25020</name>
</gene>
<protein>
    <submittedName>
        <fullName evidence="5">Transcriptional regulator</fullName>
    </submittedName>
</protein>
<dbReference type="Gene3D" id="3.30.1450.10">
    <property type="match status" value="1"/>
</dbReference>
<dbReference type="Proteomes" id="UP000682928">
    <property type="component" value="Chromosome"/>
</dbReference>
<dbReference type="InterPro" id="IPR037873">
    <property type="entry name" value="BamE-like"/>
</dbReference>
<feature type="domain" description="Outer membrane protein assembly factor BamE" evidence="4">
    <location>
        <begin position="35"/>
        <end position="98"/>
    </location>
</feature>
<dbReference type="EMBL" id="AP024590">
    <property type="protein sequence ID" value="BCU55908.1"/>
    <property type="molecule type" value="Genomic_DNA"/>
</dbReference>
<evidence type="ECO:0000256" key="2">
    <source>
        <dbReference type="ARBA" id="ARBA00023136"/>
    </source>
</evidence>
<evidence type="ECO:0000259" key="4">
    <source>
        <dbReference type="Pfam" id="PF04355"/>
    </source>
</evidence>
<dbReference type="Pfam" id="PF04355">
    <property type="entry name" value="BamE"/>
    <property type="match status" value="1"/>
</dbReference>
<evidence type="ECO:0000313" key="6">
    <source>
        <dbReference type="Proteomes" id="UP000682928"/>
    </source>
</evidence>
<keyword evidence="1 3" id="KW-0732">Signal</keyword>
<evidence type="ECO:0000256" key="1">
    <source>
        <dbReference type="ARBA" id="ARBA00022729"/>
    </source>
</evidence>
<reference evidence="5" key="1">
    <citation type="submission" date="2021-04" db="EMBL/GenBank/DDBJ databases">
        <title>Difference and commonality of drug resistance evolution in various bacteria. and drug sensitivity profiles.</title>
        <authorList>
            <person name="Maeda T."/>
            <person name="Shibai A."/>
            <person name="Kawada K."/>
            <person name="Kotani H."/>
            <person name="Tarusawa Y."/>
            <person name="Tanabe K."/>
            <person name="Furusawa C."/>
        </authorList>
    </citation>
    <scope>NUCLEOTIDE SEQUENCE</scope>
    <source>
        <strain evidence="5">JCM 8580</strain>
    </source>
</reference>
<dbReference type="InterPro" id="IPR007450">
    <property type="entry name" value="BamE_dom"/>
</dbReference>
<accession>A0AA86IRX3</accession>
<name>A0AA86IRX3_9ENTR</name>
<dbReference type="PROSITE" id="PS51257">
    <property type="entry name" value="PROKAR_LIPOPROTEIN"/>
    <property type="match status" value="1"/>
</dbReference>
<dbReference type="NCBIfam" id="NF008423">
    <property type="entry name" value="PRK11251.1"/>
    <property type="match status" value="1"/>
</dbReference>
<evidence type="ECO:0000256" key="3">
    <source>
        <dbReference type="SAM" id="SignalP"/>
    </source>
</evidence>
<feature type="chain" id="PRO_5041708719" evidence="3">
    <location>
        <begin position="22"/>
        <end position="115"/>
    </location>
</feature>
<proteinExistence type="predicted"/>
<feature type="signal peptide" evidence="3">
    <location>
        <begin position="1"/>
        <end position="21"/>
    </location>
</feature>
<organism evidence="5 6">
    <name type="scientific">Enterobacter kobei</name>
    <dbReference type="NCBI Taxonomy" id="208224"/>
    <lineage>
        <taxon>Bacteria</taxon>
        <taxon>Pseudomonadati</taxon>
        <taxon>Pseudomonadota</taxon>
        <taxon>Gammaproteobacteria</taxon>
        <taxon>Enterobacterales</taxon>
        <taxon>Enterobacteriaceae</taxon>
        <taxon>Enterobacter</taxon>
        <taxon>Enterobacter cloacae complex</taxon>
    </lineage>
</organism>
<dbReference type="GO" id="GO:0019867">
    <property type="term" value="C:outer membrane"/>
    <property type="evidence" value="ECO:0007669"/>
    <property type="project" value="InterPro"/>
</dbReference>
<keyword evidence="2" id="KW-0472">Membrane</keyword>
<evidence type="ECO:0000313" key="5">
    <source>
        <dbReference type="EMBL" id="BCU55908.1"/>
    </source>
</evidence>